<dbReference type="OrthoDB" id="1621678at2759"/>
<gene>
    <name evidence="5" type="ORF">NW762_005633</name>
</gene>
<evidence type="ECO:0000256" key="1">
    <source>
        <dbReference type="ARBA" id="ARBA00005568"/>
    </source>
</evidence>
<keyword evidence="6" id="KW-1185">Reference proteome</keyword>
<proteinExistence type="inferred from homology"/>
<accession>A0A9W8S407</accession>
<protein>
    <recommendedName>
        <fullName evidence="4">HpcH/HpaI aldolase/citrate lyase domain-containing protein</fullName>
    </recommendedName>
</protein>
<keyword evidence="2" id="KW-0479">Metal-binding</keyword>
<keyword evidence="3" id="KW-0456">Lyase</keyword>
<organism evidence="5 6">
    <name type="scientific">Fusarium torreyae</name>
    <dbReference type="NCBI Taxonomy" id="1237075"/>
    <lineage>
        <taxon>Eukaryota</taxon>
        <taxon>Fungi</taxon>
        <taxon>Dikarya</taxon>
        <taxon>Ascomycota</taxon>
        <taxon>Pezizomycotina</taxon>
        <taxon>Sordariomycetes</taxon>
        <taxon>Hypocreomycetidae</taxon>
        <taxon>Hypocreales</taxon>
        <taxon>Nectriaceae</taxon>
        <taxon>Fusarium</taxon>
    </lineage>
</organism>
<evidence type="ECO:0000313" key="5">
    <source>
        <dbReference type="EMBL" id="KAJ4264433.1"/>
    </source>
</evidence>
<dbReference type="SUPFAM" id="SSF51621">
    <property type="entry name" value="Phosphoenolpyruvate/pyruvate domain"/>
    <property type="match status" value="1"/>
</dbReference>
<dbReference type="GO" id="GO:0046872">
    <property type="term" value="F:metal ion binding"/>
    <property type="evidence" value="ECO:0007669"/>
    <property type="project" value="UniProtKB-KW"/>
</dbReference>
<dbReference type="InterPro" id="IPR015813">
    <property type="entry name" value="Pyrv/PenolPyrv_kinase-like_dom"/>
</dbReference>
<dbReference type="EMBL" id="JAOQAZ010000008">
    <property type="protein sequence ID" value="KAJ4264433.1"/>
    <property type="molecule type" value="Genomic_DNA"/>
</dbReference>
<dbReference type="AlphaFoldDB" id="A0A9W8S407"/>
<dbReference type="GO" id="GO:0005737">
    <property type="term" value="C:cytoplasm"/>
    <property type="evidence" value="ECO:0007669"/>
    <property type="project" value="TreeGrafter"/>
</dbReference>
<evidence type="ECO:0000256" key="2">
    <source>
        <dbReference type="ARBA" id="ARBA00022723"/>
    </source>
</evidence>
<evidence type="ECO:0000259" key="4">
    <source>
        <dbReference type="Pfam" id="PF03328"/>
    </source>
</evidence>
<dbReference type="InterPro" id="IPR040442">
    <property type="entry name" value="Pyrv_kinase-like_dom_sf"/>
</dbReference>
<name>A0A9W8S407_9HYPO</name>
<sequence length="274" mass="29383">MSYQNASPVVNSLGKTRLQHSLEQAKNRQGPSIGQWLALPGHALAKTNAALGQDWVLIDCEHGHIDDHNMYLQISAISSSGVSPVVRIPADQPWMVKRALDAGAHAIMVPMCESKEQAERIVESAKYPSKSYPNGSRGTGAMFAPAAFNLTGRDYLLSANSNVMIFVQIESRKGVDNVEEIATVDGIDVLDMLFIGPNDLASSLGYVAFDHATTPEVQQATQRILDATLAAGKYAGHFALDAAAAIRMNGGCSIGNGMKNINGTEDRNGEIKLY</sequence>
<dbReference type="Gene3D" id="3.20.20.60">
    <property type="entry name" value="Phosphoenolpyruvate-binding domains"/>
    <property type="match status" value="1"/>
</dbReference>
<feature type="domain" description="HpcH/HpaI aldolase/citrate lyase" evidence="4">
    <location>
        <begin position="34"/>
        <end position="241"/>
    </location>
</feature>
<evidence type="ECO:0000256" key="3">
    <source>
        <dbReference type="ARBA" id="ARBA00023239"/>
    </source>
</evidence>
<reference evidence="5" key="1">
    <citation type="submission" date="2022-09" db="EMBL/GenBank/DDBJ databases">
        <title>Fusarium specimens isolated from Avocado Roots.</title>
        <authorList>
            <person name="Stajich J."/>
            <person name="Roper C."/>
            <person name="Heimlech-Rivalta G."/>
        </authorList>
    </citation>
    <scope>NUCLEOTIDE SEQUENCE</scope>
    <source>
        <strain evidence="5">CF00136</strain>
    </source>
</reference>
<dbReference type="InterPro" id="IPR050251">
    <property type="entry name" value="HpcH-HpaI_aldolase"/>
</dbReference>
<comment type="caution">
    <text evidence="5">The sequence shown here is derived from an EMBL/GenBank/DDBJ whole genome shotgun (WGS) entry which is preliminary data.</text>
</comment>
<comment type="similarity">
    <text evidence="1">Belongs to the HpcH/HpaI aldolase family.</text>
</comment>
<dbReference type="Proteomes" id="UP001152049">
    <property type="component" value="Unassembled WGS sequence"/>
</dbReference>
<dbReference type="Pfam" id="PF03328">
    <property type="entry name" value="HpcH_HpaI"/>
    <property type="match status" value="1"/>
</dbReference>
<dbReference type="PANTHER" id="PTHR30502:SF0">
    <property type="entry name" value="PHOSPHOENOLPYRUVATE CARBOXYLASE FAMILY PROTEIN"/>
    <property type="match status" value="1"/>
</dbReference>
<dbReference type="PANTHER" id="PTHR30502">
    <property type="entry name" value="2-KETO-3-DEOXY-L-RHAMNONATE ALDOLASE"/>
    <property type="match status" value="1"/>
</dbReference>
<dbReference type="InterPro" id="IPR005000">
    <property type="entry name" value="Aldolase/citrate-lyase_domain"/>
</dbReference>
<dbReference type="GO" id="GO:0016832">
    <property type="term" value="F:aldehyde-lyase activity"/>
    <property type="evidence" value="ECO:0007669"/>
    <property type="project" value="TreeGrafter"/>
</dbReference>
<evidence type="ECO:0000313" key="6">
    <source>
        <dbReference type="Proteomes" id="UP001152049"/>
    </source>
</evidence>